<dbReference type="SUPFAM" id="SSF56601">
    <property type="entry name" value="beta-lactamase/transpeptidase-like"/>
    <property type="match status" value="1"/>
</dbReference>
<comment type="caution">
    <text evidence="2">The sequence shown here is derived from an EMBL/GenBank/DDBJ whole genome shotgun (WGS) entry which is preliminary data.</text>
</comment>
<dbReference type="Pfam" id="PF00144">
    <property type="entry name" value="Beta-lactamase"/>
    <property type="match status" value="1"/>
</dbReference>
<feature type="domain" description="Beta-lactamase-related" evidence="1">
    <location>
        <begin position="8"/>
        <end position="322"/>
    </location>
</feature>
<evidence type="ECO:0000259" key="1">
    <source>
        <dbReference type="Pfam" id="PF00144"/>
    </source>
</evidence>
<dbReference type="PANTHER" id="PTHR46825">
    <property type="entry name" value="D-ALANYL-D-ALANINE-CARBOXYPEPTIDASE/ENDOPEPTIDASE AMPH"/>
    <property type="match status" value="1"/>
</dbReference>
<sequence>MQYQERWERKIREFMDTYGIAGLAVAVSDREKILWHNAYGVTSVEKPWDKVTTQTLFRIASCTKITLGILVMRLVEEGRLDLDAPIIQYVPWLQFRDNSTRDRITIRRLLSHSAGLPSEYTPDGPHDEDKLEEVLKEGLSTLEPVTRPEDQLYYYSNWGIRLVAYAVQSIMGKPFTQLEKEYILQPLGMDHTTFTLCEAATFSLAVPHRAGPEVLHYIPVNATRHAVGGLFSTVDDMAKLARLLLNDGAPLISPASMREMMTPQTSLYLNYRNEYGITMRLKQYKTIALAGHDGQSPPYFASIWTVPERGFAVTLTLNTDGGDILSTNLIPELILDDLCALPKSVELWESGRYCPERERLHEGTYLGDANGLFSLQMIDGKPVLRDKDGEHLLYPHSRSGVYYYTAGTQRVCVGLPAVNGGSADHLMLQSLLCRRVDAQPLPANTDLREYEGAYGTVLERYIVRCSESGLSIEKNGGTHACVYVFGDTFACDLGAVIFIRMHQKIVGVRVGSSTTHNKR</sequence>
<dbReference type="PANTHER" id="PTHR46825:SF9">
    <property type="entry name" value="BETA-LACTAMASE-RELATED DOMAIN-CONTAINING PROTEIN"/>
    <property type="match status" value="1"/>
</dbReference>
<evidence type="ECO:0000313" key="2">
    <source>
        <dbReference type="EMBL" id="MEQ2473010.1"/>
    </source>
</evidence>
<dbReference type="Gene3D" id="3.40.710.10">
    <property type="entry name" value="DD-peptidase/beta-lactamase superfamily"/>
    <property type="match status" value="1"/>
</dbReference>
<proteinExistence type="predicted"/>
<keyword evidence="2" id="KW-0378">Hydrolase</keyword>
<name>A0ABV1FIX5_9FIRM</name>
<organism evidence="2 3">
    <name type="scientific">Laedolimicola intestinihominis</name>
    <dbReference type="NCBI Taxonomy" id="3133166"/>
    <lineage>
        <taxon>Bacteria</taxon>
        <taxon>Bacillati</taxon>
        <taxon>Bacillota</taxon>
        <taxon>Clostridia</taxon>
        <taxon>Lachnospirales</taxon>
        <taxon>Lachnospiraceae</taxon>
        <taxon>Laedolimicola</taxon>
    </lineage>
</organism>
<gene>
    <name evidence="2" type="ORF">WMO29_11005</name>
</gene>
<dbReference type="InterPro" id="IPR050491">
    <property type="entry name" value="AmpC-like"/>
</dbReference>
<protein>
    <submittedName>
        <fullName evidence="2">Serine hydrolase domain-containing protein</fullName>
        <ecNumber evidence="2">3.1.1.103</ecNumber>
    </submittedName>
</protein>
<reference evidence="2 3" key="1">
    <citation type="submission" date="2024-03" db="EMBL/GenBank/DDBJ databases">
        <title>Human intestinal bacterial collection.</title>
        <authorList>
            <person name="Pauvert C."/>
            <person name="Hitch T.C.A."/>
            <person name="Clavel T."/>
        </authorList>
    </citation>
    <scope>NUCLEOTIDE SEQUENCE [LARGE SCALE GENOMIC DNA]</scope>
    <source>
        <strain evidence="2 3">CLA-AA-H132</strain>
    </source>
</reference>
<dbReference type="InterPro" id="IPR001466">
    <property type="entry name" value="Beta-lactam-related"/>
</dbReference>
<accession>A0ABV1FIX5</accession>
<dbReference type="EC" id="3.1.1.103" evidence="2"/>
<dbReference type="RefSeq" id="WP_349164807.1">
    <property type="nucleotide sequence ID" value="NZ_JBBMFE010000010.1"/>
</dbReference>
<dbReference type="InterPro" id="IPR012338">
    <property type="entry name" value="Beta-lactam/transpept-like"/>
</dbReference>
<dbReference type="EMBL" id="JBBMFE010000010">
    <property type="protein sequence ID" value="MEQ2473010.1"/>
    <property type="molecule type" value="Genomic_DNA"/>
</dbReference>
<evidence type="ECO:0000313" key="3">
    <source>
        <dbReference type="Proteomes" id="UP001438008"/>
    </source>
</evidence>
<dbReference type="GO" id="GO:0016787">
    <property type="term" value="F:hydrolase activity"/>
    <property type="evidence" value="ECO:0007669"/>
    <property type="project" value="UniProtKB-KW"/>
</dbReference>
<keyword evidence="3" id="KW-1185">Reference proteome</keyword>
<dbReference type="Proteomes" id="UP001438008">
    <property type="component" value="Unassembled WGS sequence"/>
</dbReference>